<dbReference type="InterPro" id="IPR018062">
    <property type="entry name" value="HTH_AraC-typ_CS"/>
</dbReference>
<dbReference type="InterPro" id="IPR009057">
    <property type="entry name" value="Homeodomain-like_sf"/>
</dbReference>
<sequence>MDKLSSLVGRHSFNARIFYNGTFCDANQFTEDGVSGQLHVVRAGPVDFFHDDGTVTRITEPTLLFYPRGASHRLQVHPGHSAELLCAHIVFQDGMSNPLARILPQCLVLPLSEIAGLHSTLDLLFNEAARSEPGREVILDRLCDVLLIQVIRREFDSGRLSVGLLAGLSDRQLSLALAAIHERPHEPWSLQSLAQVACMSRAAFTERFREVMGIPPGEYLTRWRIGVGSRLLRQGMPVKQVSSRAGYTSPSTFTRAFTTMMGASPREWLKQAAS</sequence>
<protein>
    <recommendedName>
        <fullName evidence="5">HTH araC/xylS-type domain-containing protein</fullName>
    </recommendedName>
</protein>
<dbReference type="InterPro" id="IPR050204">
    <property type="entry name" value="AraC_XylS_family_regulators"/>
</dbReference>
<dbReference type="InterPro" id="IPR037923">
    <property type="entry name" value="HTH-like"/>
</dbReference>
<dbReference type="PROSITE" id="PS00041">
    <property type="entry name" value="HTH_ARAC_FAMILY_1"/>
    <property type="match status" value="1"/>
</dbReference>
<keyword evidence="4" id="KW-0804">Transcription</keyword>
<evidence type="ECO:0000256" key="3">
    <source>
        <dbReference type="ARBA" id="ARBA00023159"/>
    </source>
</evidence>
<evidence type="ECO:0000256" key="2">
    <source>
        <dbReference type="ARBA" id="ARBA00023125"/>
    </source>
</evidence>
<dbReference type="SUPFAM" id="SSF51215">
    <property type="entry name" value="Regulatory protein AraC"/>
    <property type="match status" value="1"/>
</dbReference>
<dbReference type="PANTHER" id="PTHR46796">
    <property type="entry name" value="HTH-TYPE TRANSCRIPTIONAL ACTIVATOR RHAS-RELATED"/>
    <property type="match status" value="1"/>
</dbReference>
<dbReference type="GO" id="GO:0003700">
    <property type="term" value="F:DNA-binding transcription factor activity"/>
    <property type="evidence" value="ECO:0007669"/>
    <property type="project" value="InterPro"/>
</dbReference>
<dbReference type="Pfam" id="PF12833">
    <property type="entry name" value="HTH_18"/>
    <property type="match status" value="1"/>
</dbReference>
<gene>
    <name evidence="6" type="ORF">NM04_02560</name>
</gene>
<dbReference type="SMART" id="SM00342">
    <property type="entry name" value="HTH_ARAC"/>
    <property type="match status" value="1"/>
</dbReference>
<evidence type="ECO:0000259" key="5">
    <source>
        <dbReference type="PROSITE" id="PS01124"/>
    </source>
</evidence>
<evidence type="ECO:0000256" key="4">
    <source>
        <dbReference type="ARBA" id="ARBA00023163"/>
    </source>
</evidence>
<accession>A0A422QQM4</accession>
<organism evidence="6 7">
    <name type="scientific">Massilia aurea</name>
    <dbReference type="NCBI Taxonomy" id="373040"/>
    <lineage>
        <taxon>Bacteria</taxon>
        <taxon>Pseudomonadati</taxon>
        <taxon>Pseudomonadota</taxon>
        <taxon>Betaproteobacteria</taxon>
        <taxon>Burkholderiales</taxon>
        <taxon>Oxalobacteraceae</taxon>
        <taxon>Telluria group</taxon>
        <taxon>Massilia</taxon>
    </lineage>
</organism>
<dbReference type="Pfam" id="PF12852">
    <property type="entry name" value="Cupin_6"/>
    <property type="match status" value="1"/>
</dbReference>
<evidence type="ECO:0000313" key="7">
    <source>
        <dbReference type="Proteomes" id="UP000283254"/>
    </source>
</evidence>
<dbReference type="Gene3D" id="1.10.10.60">
    <property type="entry name" value="Homeodomain-like"/>
    <property type="match status" value="2"/>
</dbReference>
<dbReference type="EMBL" id="JSAB01000020">
    <property type="protein sequence ID" value="RNF32318.1"/>
    <property type="molecule type" value="Genomic_DNA"/>
</dbReference>
<dbReference type="InterPro" id="IPR018060">
    <property type="entry name" value="HTH_AraC"/>
</dbReference>
<proteinExistence type="predicted"/>
<name>A0A422QQM4_9BURK</name>
<dbReference type="PROSITE" id="PS01124">
    <property type="entry name" value="HTH_ARAC_FAMILY_2"/>
    <property type="match status" value="1"/>
</dbReference>
<dbReference type="InterPro" id="IPR032783">
    <property type="entry name" value="AraC_lig"/>
</dbReference>
<evidence type="ECO:0000313" key="6">
    <source>
        <dbReference type="EMBL" id="RNF32318.1"/>
    </source>
</evidence>
<dbReference type="SUPFAM" id="SSF46689">
    <property type="entry name" value="Homeodomain-like"/>
    <property type="match status" value="2"/>
</dbReference>
<keyword evidence="7" id="KW-1185">Reference proteome</keyword>
<keyword evidence="1" id="KW-0805">Transcription regulation</keyword>
<keyword evidence="3" id="KW-0010">Activator</keyword>
<dbReference type="OrthoDB" id="9789899at2"/>
<evidence type="ECO:0000256" key="1">
    <source>
        <dbReference type="ARBA" id="ARBA00023015"/>
    </source>
</evidence>
<dbReference type="GO" id="GO:0043565">
    <property type="term" value="F:sequence-specific DNA binding"/>
    <property type="evidence" value="ECO:0007669"/>
    <property type="project" value="InterPro"/>
</dbReference>
<dbReference type="RefSeq" id="WP_123067987.1">
    <property type="nucleotide sequence ID" value="NZ_JSAB01000020.1"/>
</dbReference>
<comment type="caution">
    <text evidence="6">The sequence shown here is derived from an EMBL/GenBank/DDBJ whole genome shotgun (WGS) entry which is preliminary data.</text>
</comment>
<reference evidence="6" key="1">
    <citation type="submission" date="2014-10" db="EMBL/GenBank/DDBJ databases">
        <title>Massilia sp. genome.</title>
        <authorList>
            <person name="Xu B."/>
            <person name="Dai L."/>
            <person name="Huang Z."/>
        </authorList>
    </citation>
    <scope>NUCLEOTIDE SEQUENCE [LARGE SCALE GENOMIC DNA]</scope>
    <source>
        <strain evidence="6">CFS-1</strain>
    </source>
</reference>
<dbReference type="PANTHER" id="PTHR46796:SF7">
    <property type="entry name" value="ARAC FAMILY TRANSCRIPTIONAL REGULATOR"/>
    <property type="match status" value="1"/>
</dbReference>
<keyword evidence="2" id="KW-0238">DNA-binding</keyword>
<dbReference type="AlphaFoldDB" id="A0A422QQM4"/>
<feature type="domain" description="HTH araC/xylS-type" evidence="5">
    <location>
        <begin position="174"/>
        <end position="271"/>
    </location>
</feature>
<dbReference type="Proteomes" id="UP000283254">
    <property type="component" value="Unassembled WGS sequence"/>
</dbReference>